<feature type="binding site" evidence="10">
    <location>
        <position position="515"/>
    </location>
    <ligand>
        <name>ATP</name>
        <dbReference type="ChEBI" id="CHEBI:30616"/>
    </ligand>
</feature>
<dbReference type="InterPro" id="IPR014709">
    <property type="entry name" value="Glutathione_synthase_C_euk"/>
</dbReference>
<dbReference type="Gene3D" id="3.30.1490.80">
    <property type="match status" value="1"/>
</dbReference>
<evidence type="ECO:0000256" key="8">
    <source>
        <dbReference type="ARBA" id="ARBA00022842"/>
    </source>
</evidence>
<protein>
    <recommendedName>
        <fullName evidence="9">Glutathione synthetase</fullName>
        <shortName evidence="9">GSH-S</shortName>
        <ecNumber evidence="9">6.3.2.3</ecNumber>
    </recommendedName>
</protein>
<feature type="binding site" evidence="12">
    <location>
        <begin position="518"/>
        <end position="519"/>
    </location>
    <ligand>
        <name>substrate</name>
    </ligand>
</feature>
<keyword evidence="6 9" id="KW-0547">Nucleotide-binding</keyword>
<dbReference type="Pfam" id="PF03199">
    <property type="entry name" value="GSH_synthase"/>
    <property type="match status" value="1"/>
</dbReference>
<dbReference type="GO" id="GO:0004363">
    <property type="term" value="F:glutathione synthase activity"/>
    <property type="evidence" value="ECO:0007669"/>
    <property type="project" value="UniProtKB-UniRule"/>
</dbReference>
<dbReference type="InterPro" id="IPR016185">
    <property type="entry name" value="PreATP-grasp_dom_sf"/>
</dbReference>
<gene>
    <name evidence="14" type="ORF">GALMADRAFT_220520</name>
</gene>
<comment type="cofactor">
    <cofactor evidence="9 11">
        <name>Mg(2+)</name>
        <dbReference type="ChEBI" id="CHEBI:18420"/>
    </cofactor>
    <text evidence="9 11">Binds 1 Mg(2+) ion per subunit.</text>
</comment>
<evidence type="ECO:0000256" key="2">
    <source>
        <dbReference type="ARBA" id="ARBA00010385"/>
    </source>
</evidence>
<keyword evidence="4 9" id="KW-0317">Glutathione biosynthesis</keyword>
<dbReference type="AlphaFoldDB" id="A0A067TH53"/>
<dbReference type="PANTHER" id="PTHR11130">
    <property type="entry name" value="GLUTATHIONE SYNTHETASE"/>
    <property type="match status" value="1"/>
</dbReference>
<feature type="binding site" evidence="11">
    <location>
        <position position="155"/>
    </location>
    <ligand>
        <name>Mg(2+)</name>
        <dbReference type="ChEBI" id="CHEBI:18420"/>
    </ligand>
</feature>
<evidence type="ECO:0000256" key="5">
    <source>
        <dbReference type="ARBA" id="ARBA00022723"/>
    </source>
</evidence>
<evidence type="ECO:0000256" key="9">
    <source>
        <dbReference type="PIRNR" id="PIRNR001558"/>
    </source>
</evidence>
<dbReference type="OrthoDB" id="2020073at2759"/>
<feature type="binding site" evidence="12">
    <location>
        <begin position="228"/>
        <end position="230"/>
    </location>
    <ligand>
        <name>substrate</name>
    </ligand>
</feature>
<dbReference type="InterPro" id="IPR005615">
    <property type="entry name" value="Glutathione_synthase"/>
</dbReference>
<keyword evidence="8 9" id="KW-0460">Magnesium</keyword>
<dbReference type="Gene3D" id="3.30.470.20">
    <property type="entry name" value="ATP-grasp fold, B domain"/>
    <property type="match status" value="1"/>
</dbReference>
<dbReference type="GO" id="GO:0043295">
    <property type="term" value="F:glutathione binding"/>
    <property type="evidence" value="ECO:0007669"/>
    <property type="project" value="UniProtKB-UniRule"/>
</dbReference>
<dbReference type="Gene3D" id="3.40.50.1760">
    <property type="entry name" value="Glutathione synthase, substrate-binding domain superfamily, eukaryotic"/>
    <property type="match status" value="1"/>
</dbReference>
<feature type="binding site" evidence="12">
    <location>
        <begin position="292"/>
        <end position="295"/>
    </location>
    <ligand>
        <name>substrate</name>
    </ligand>
</feature>
<feature type="binding site" evidence="10">
    <location>
        <position position="153"/>
    </location>
    <ligand>
        <name>ATP</name>
        <dbReference type="ChEBI" id="CHEBI:30616"/>
    </ligand>
</feature>
<dbReference type="InterPro" id="IPR014049">
    <property type="entry name" value="Glutathione_synthase_N_euk"/>
</dbReference>
<dbReference type="PANTHER" id="PTHR11130:SF0">
    <property type="entry name" value="GLUTATHIONE SYNTHETASE"/>
    <property type="match status" value="1"/>
</dbReference>
<feature type="binding site" evidence="10">
    <location>
        <position position="234"/>
    </location>
    <ligand>
        <name>substrate</name>
    </ligand>
</feature>
<dbReference type="GO" id="GO:0005829">
    <property type="term" value="C:cytosol"/>
    <property type="evidence" value="ECO:0007669"/>
    <property type="project" value="TreeGrafter"/>
</dbReference>
<evidence type="ECO:0000256" key="12">
    <source>
        <dbReference type="PIRSR" id="PIRSR001558-3"/>
    </source>
</evidence>
<evidence type="ECO:0000256" key="6">
    <source>
        <dbReference type="ARBA" id="ARBA00022741"/>
    </source>
</evidence>
<feature type="binding site" evidence="11">
    <location>
        <position position="153"/>
    </location>
    <ligand>
        <name>Mg(2+)</name>
        <dbReference type="ChEBI" id="CHEBI:18420"/>
    </ligand>
</feature>
<name>A0A067TH53_GALM3</name>
<evidence type="ECO:0000256" key="1">
    <source>
        <dbReference type="ARBA" id="ARBA00004965"/>
    </source>
</evidence>
<evidence type="ECO:0000256" key="10">
    <source>
        <dbReference type="PIRSR" id="PIRSR001558-1"/>
    </source>
</evidence>
<comment type="pathway">
    <text evidence="1 9">Sulfur metabolism; glutathione biosynthesis; glutathione from L-cysteine and L-glutamate: step 2/2.</text>
</comment>
<dbReference type="NCBIfam" id="TIGR01986">
    <property type="entry name" value="glut_syn_euk"/>
    <property type="match status" value="1"/>
</dbReference>
<dbReference type="EMBL" id="KL142369">
    <property type="protein sequence ID" value="KDR82535.1"/>
    <property type="molecule type" value="Genomic_DNA"/>
</dbReference>
<feature type="binding site" evidence="10">
    <location>
        <position position="509"/>
    </location>
    <ligand>
        <name>ATP</name>
        <dbReference type="ChEBI" id="CHEBI:30616"/>
    </ligand>
</feature>
<keyword evidence="3 9" id="KW-0436">Ligase</keyword>
<dbReference type="Pfam" id="PF03917">
    <property type="entry name" value="GSH_synth_ATP"/>
    <property type="match status" value="1"/>
</dbReference>
<comment type="catalytic activity">
    <reaction evidence="9">
        <text>gamma-L-glutamyl-L-cysteine + glycine + ATP = glutathione + ADP + phosphate + H(+)</text>
        <dbReference type="Rhea" id="RHEA:13557"/>
        <dbReference type="ChEBI" id="CHEBI:15378"/>
        <dbReference type="ChEBI" id="CHEBI:30616"/>
        <dbReference type="ChEBI" id="CHEBI:43474"/>
        <dbReference type="ChEBI" id="CHEBI:57305"/>
        <dbReference type="ChEBI" id="CHEBI:57925"/>
        <dbReference type="ChEBI" id="CHEBI:58173"/>
        <dbReference type="ChEBI" id="CHEBI:456216"/>
        <dbReference type="EC" id="6.3.2.3"/>
    </reaction>
</comment>
<feature type="binding site" evidence="10">
    <location>
        <position position="507"/>
    </location>
    <ligand>
        <name>substrate</name>
    </ligand>
</feature>
<evidence type="ECO:0000256" key="4">
    <source>
        <dbReference type="ARBA" id="ARBA00022684"/>
    </source>
</evidence>
<keyword evidence="5 9" id="KW-0479">Metal-binding</keyword>
<feature type="domain" description="Glutathione synthase substrate-binding" evidence="13">
    <location>
        <begin position="219"/>
        <end position="328"/>
    </location>
</feature>
<accession>A0A067TH53</accession>
<evidence type="ECO:0000256" key="7">
    <source>
        <dbReference type="ARBA" id="ARBA00022840"/>
    </source>
</evidence>
<feature type="binding site" evidence="12">
    <location>
        <begin position="157"/>
        <end position="160"/>
    </location>
    <ligand>
        <name>substrate</name>
    </ligand>
</feature>
<feature type="binding site" evidence="10">
    <location>
        <position position="425"/>
    </location>
    <ligand>
        <name>ATP</name>
        <dbReference type="ChEBI" id="CHEBI:30616"/>
    </ligand>
</feature>
<keyword evidence="7 9" id="KW-0067">ATP-binding</keyword>
<evidence type="ECO:0000259" key="13">
    <source>
        <dbReference type="Pfam" id="PF03199"/>
    </source>
</evidence>
<evidence type="ECO:0000313" key="14">
    <source>
        <dbReference type="EMBL" id="KDR82535.1"/>
    </source>
</evidence>
<dbReference type="InterPro" id="IPR037013">
    <property type="entry name" value="GSH-S_sub-bd_sf"/>
</dbReference>
<feature type="binding site" evidence="10">
    <location>
        <begin position="414"/>
        <end position="423"/>
    </location>
    <ligand>
        <name>ATP</name>
        <dbReference type="ChEBI" id="CHEBI:30616"/>
    </ligand>
</feature>
<dbReference type="Gene3D" id="3.30.1490.50">
    <property type="match status" value="1"/>
</dbReference>
<dbReference type="Gene3D" id="1.10.1080.10">
    <property type="entry name" value="Glutathione Synthetase, Chain A, domain 3"/>
    <property type="match status" value="1"/>
</dbReference>
<dbReference type="GO" id="GO:0000287">
    <property type="term" value="F:magnesium ion binding"/>
    <property type="evidence" value="ECO:0007669"/>
    <property type="project" value="UniProtKB-UniRule"/>
</dbReference>
<sequence length="532" mass="59083">MSLNFDFSSWPPALTKVQLDTLTLYATTYALSHGLLYLPPAEHQPTIPSAAIHAPISLFPSPFPRQLFEQGRRIQRTYNLLYARIAMDEEFLDRIMGAEEGVGKVDNFIGQLWTGWKQLRDKGLAQPLHLGLFRSDFLLHAPPAKPVCIKQVEFNTISVSFGSLSQKTAELHRYLLASTNYYDTSPYLTRDRFPVNDTISGLASGLAASHKAYDVAGSHVLFVVQPGERNVFDQRLLEYELLEKYSIHIIRQTFDELAHSASVDSSTSVLRISCSEDLHPSGSIEISTVYYRSGYMPHEYPTPGHYTTRFLLEGSKAIKCPTIALQLAGGKKVQEVLTQPGMIERFLADEKKYGTVILSREEIDELRQSFMAMWGLDVSEDMLTPDASAASSGSGQEEFGVRKARDAALSLVLKPQREGGGNNVYKDAIPSFLDSLPPQDRQAWIAMELIKTPENTGNYLVRAGATDLHSQTPVKSDVVSELGIFGWALFGEPTQRVEEREVGWLLRTKGKDSNEGGVATGFSVLDSLLLVD</sequence>
<dbReference type="STRING" id="685588.A0A067TH53"/>
<dbReference type="PIRSF" id="PIRSF001558">
    <property type="entry name" value="GSHase"/>
    <property type="match status" value="1"/>
</dbReference>
<dbReference type="EC" id="6.3.2.3" evidence="9"/>
<dbReference type="UniPathway" id="UPA00142">
    <property type="reaction ID" value="UER00210"/>
</dbReference>
<keyword evidence="15" id="KW-1185">Reference proteome</keyword>
<evidence type="ECO:0000256" key="3">
    <source>
        <dbReference type="ARBA" id="ARBA00022598"/>
    </source>
</evidence>
<dbReference type="Proteomes" id="UP000027222">
    <property type="component" value="Unassembled WGS sequence"/>
</dbReference>
<dbReference type="InterPro" id="IPR004887">
    <property type="entry name" value="GSH_synth_subst-bd"/>
</dbReference>
<dbReference type="GO" id="GO:0005524">
    <property type="term" value="F:ATP binding"/>
    <property type="evidence" value="ECO:0007669"/>
    <property type="project" value="UniProtKB-UniRule"/>
</dbReference>
<feature type="binding site" evidence="10">
    <location>
        <begin position="447"/>
        <end position="450"/>
    </location>
    <ligand>
        <name>ATP</name>
        <dbReference type="ChEBI" id="CHEBI:30616"/>
    </ligand>
</feature>
<reference evidence="15" key="1">
    <citation type="journal article" date="2014" name="Proc. Natl. Acad. Sci. U.S.A.">
        <title>Extensive sampling of basidiomycete genomes demonstrates inadequacy of the white-rot/brown-rot paradigm for wood decay fungi.</title>
        <authorList>
            <person name="Riley R."/>
            <person name="Salamov A.A."/>
            <person name="Brown D.W."/>
            <person name="Nagy L.G."/>
            <person name="Floudas D."/>
            <person name="Held B.W."/>
            <person name="Levasseur A."/>
            <person name="Lombard V."/>
            <person name="Morin E."/>
            <person name="Otillar R."/>
            <person name="Lindquist E.A."/>
            <person name="Sun H."/>
            <person name="LaButti K.M."/>
            <person name="Schmutz J."/>
            <person name="Jabbour D."/>
            <person name="Luo H."/>
            <person name="Baker S.E."/>
            <person name="Pisabarro A.G."/>
            <person name="Walton J.D."/>
            <person name="Blanchette R.A."/>
            <person name="Henrissat B."/>
            <person name="Martin F."/>
            <person name="Cullen D."/>
            <person name="Hibbett D.S."/>
            <person name="Grigoriev I.V."/>
        </authorList>
    </citation>
    <scope>NUCLEOTIDE SEQUENCE [LARGE SCALE GENOMIC DNA]</scope>
    <source>
        <strain evidence="15">CBS 339.88</strain>
    </source>
</reference>
<feature type="binding site" evidence="10">
    <location>
        <position position="481"/>
    </location>
    <ligand>
        <name>ATP</name>
        <dbReference type="ChEBI" id="CHEBI:30616"/>
    </ligand>
</feature>
<evidence type="ECO:0000313" key="15">
    <source>
        <dbReference type="Proteomes" id="UP000027222"/>
    </source>
</evidence>
<feature type="binding site" evidence="11">
    <location>
        <position position="418"/>
    </location>
    <ligand>
        <name>Mg(2+)</name>
        <dbReference type="ChEBI" id="CHEBI:18420"/>
    </ligand>
</feature>
<comment type="similarity">
    <text evidence="2 9">Belongs to the eukaryotic GSH synthase family.</text>
</comment>
<organism evidence="14 15">
    <name type="scientific">Galerina marginata (strain CBS 339.88)</name>
    <dbReference type="NCBI Taxonomy" id="685588"/>
    <lineage>
        <taxon>Eukaryota</taxon>
        <taxon>Fungi</taxon>
        <taxon>Dikarya</taxon>
        <taxon>Basidiomycota</taxon>
        <taxon>Agaricomycotina</taxon>
        <taxon>Agaricomycetes</taxon>
        <taxon>Agaricomycetidae</taxon>
        <taxon>Agaricales</taxon>
        <taxon>Agaricineae</taxon>
        <taxon>Strophariaceae</taxon>
        <taxon>Galerina</taxon>
    </lineage>
</organism>
<feature type="binding site" evidence="10">
    <location>
        <position position="331"/>
    </location>
    <ligand>
        <name>ATP</name>
        <dbReference type="ChEBI" id="CHEBI:30616"/>
    </ligand>
</feature>
<feature type="binding site" evidence="10">
    <location>
        <position position="134"/>
    </location>
    <ligand>
        <name>substrate</name>
    </ligand>
</feature>
<dbReference type="HOGENOM" id="CLU_025152_2_1_1"/>
<dbReference type="SUPFAM" id="SSF56059">
    <property type="entry name" value="Glutathione synthetase ATP-binding domain-like"/>
    <property type="match status" value="1"/>
</dbReference>
<dbReference type="SUPFAM" id="SSF52440">
    <property type="entry name" value="PreATP-grasp domain"/>
    <property type="match status" value="1"/>
</dbReference>
<proteinExistence type="inferred from homology"/>
<evidence type="ECO:0000256" key="11">
    <source>
        <dbReference type="PIRSR" id="PIRSR001558-2"/>
    </source>
</evidence>
<dbReference type="InterPro" id="IPR014042">
    <property type="entry name" value="Glutathione_synthase_a-hlx"/>
</dbReference>